<dbReference type="RefSeq" id="XP_021853725.2">
    <property type="nucleotide sequence ID" value="XM_021998033.2"/>
</dbReference>
<dbReference type="KEGG" id="soe:110793159"/>
<gene>
    <name evidence="3" type="primary">LOC110793159</name>
</gene>
<evidence type="ECO:0000313" key="2">
    <source>
        <dbReference type="Proteomes" id="UP000813463"/>
    </source>
</evidence>
<dbReference type="InterPro" id="IPR055304">
    <property type="entry name" value="CHCHD2/10-like"/>
</dbReference>
<evidence type="ECO:0000256" key="1">
    <source>
        <dbReference type="SAM" id="MobiDB-lite"/>
    </source>
</evidence>
<dbReference type="GO" id="GO:0005634">
    <property type="term" value="C:nucleus"/>
    <property type="evidence" value="ECO:0000318"/>
    <property type="project" value="GO_Central"/>
</dbReference>
<dbReference type="PANTHER" id="PTHR13523:SF2">
    <property type="entry name" value="COILED-COIL-HELIX-COILED-COIL-HELIX DOMAIN CONTAINING 2, ISOFORM A-RELATED"/>
    <property type="match status" value="1"/>
</dbReference>
<dbReference type="GO" id="GO:0007005">
    <property type="term" value="P:mitochondrion organization"/>
    <property type="evidence" value="ECO:0000318"/>
    <property type="project" value="GO_Central"/>
</dbReference>
<dbReference type="GO" id="GO:0005739">
    <property type="term" value="C:mitochondrion"/>
    <property type="evidence" value="ECO:0000318"/>
    <property type="project" value="GO_Central"/>
</dbReference>
<protein>
    <submittedName>
        <fullName evidence="3">Uncharacterized protein isoform X1</fullName>
    </submittedName>
</protein>
<dbReference type="SUPFAM" id="SSF47072">
    <property type="entry name" value="Cysteine alpha-hairpin motif"/>
    <property type="match status" value="1"/>
</dbReference>
<reference evidence="2" key="1">
    <citation type="journal article" date="2021" name="Nat. Commun.">
        <title>Genomic analyses provide insights into spinach domestication and the genetic basis of agronomic traits.</title>
        <authorList>
            <person name="Cai X."/>
            <person name="Sun X."/>
            <person name="Xu C."/>
            <person name="Sun H."/>
            <person name="Wang X."/>
            <person name="Ge C."/>
            <person name="Zhang Z."/>
            <person name="Wang Q."/>
            <person name="Fei Z."/>
            <person name="Jiao C."/>
            <person name="Wang Q."/>
        </authorList>
    </citation>
    <scope>NUCLEOTIDE SEQUENCE [LARGE SCALE GENOMIC DNA]</scope>
    <source>
        <strain evidence="2">cv. Varoflay</strain>
    </source>
</reference>
<feature type="compositionally biased region" description="Gly residues" evidence="1">
    <location>
        <begin position="1"/>
        <end position="22"/>
    </location>
</feature>
<dbReference type="AlphaFoldDB" id="A0A9R0K127"/>
<dbReference type="PANTHER" id="PTHR13523">
    <property type="entry name" value="COILED-COIL-HELIX-COILED-COIL-HELIX DOMAIN CONTAINING 2/NUR77"/>
    <property type="match status" value="1"/>
</dbReference>
<dbReference type="InterPro" id="IPR009069">
    <property type="entry name" value="Cys_alpha_HP_mot_SF"/>
</dbReference>
<proteinExistence type="predicted"/>
<accession>A0A9R0K127</accession>
<dbReference type="Proteomes" id="UP000813463">
    <property type="component" value="Chromosome 2"/>
</dbReference>
<reference evidence="3" key="2">
    <citation type="submission" date="2025-08" db="UniProtKB">
        <authorList>
            <consortium name="RefSeq"/>
        </authorList>
    </citation>
    <scope>IDENTIFICATION</scope>
    <source>
        <tissue evidence="3">Leaf</tissue>
    </source>
</reference>
<feature type="compositionally biased region" description="Low complexity" evidence="1">
    <location>
        <begin position="23"/>
        <end position="57"/>
    </location>
</feature>
<keyword evidence="2" id="KW-1185">Reference proteome</keyword>
<name>A0A9R0K127_SPIOL</name>
<organism evidence="2 3">
    <name type="scientific">Spinacia oleracea</name>
    <name type="common">Spinach</name>
    <dbReference type="NCBI Taxonomy" id="3562"/>
    <lineage>
        <taxon>Eukaryota</taxon>
        <taxon>Viridiplantae</taxon>
        <taxon>Streptophyta</taxon>
        <taxon>Embryophyta</taxon>
        <taxon>Tracheophyta</taxon>
        <taxon>Spermatophyta</taxon>
        <taxon>Magnoliopsida</taxon>
        <taxon>eudicotyledons</taxon>
        <taxon>Gunneridae</taxon>
        <taxon>Pentapetalae</taxon>
        <taxon>Caryophyllales</taxon>
        <taxon>Chenopodiaceae</taxon>
        <taxon>Chenopodioideae</taxon>
        <taxon>Anserineae</taxon>
        <taxon>Spinacia</taxon>
    </lineage>
</organism>
<sequence>MGRGGGGRGGGGGSRGGGGGFFSKGTSSSKSSKSGLFSKSNTRSSRSSKPAAKAPTPATTPAPAPVPAAKDSTTGLGAAVADGFGWGFGSSMGRRISDFVMGPRESVAYEAPTVYAQSENTLGGSDVCYDSMKTFKDCLNSNVNDISKCQFYMDMLYKCRGNSDSAAL</sequence>
<feature type="region of interest" description="Disordered" evidence="1">
    <location>
        <begin position="1"/>
        <end position="73"/>
    </location>
</feature>
<dbReference type="GeneID" id="110793159"/>
<evidence type="ECO:0000313" key="3">
    <source>
        <dbReference type="RefSeq" id="XP_021853725.2"/>
    </source>
</evidence>